<feature type="compositionally biased region" description="Acidic residues" evidence="7">
    <location>
        <begin position="966"/>
        <end position="977"/>
    </location>
</feature>
<feature type="region of interest" description="Disordered" evidence="7">
    <location>
        <begin position="850"/>
        <end position="893"/>
    </location>
</feature>
<feature type="compositionally biased region" description="Low complexity" evidence="7">
    <location>
        <begin position="161"/>
        <end position="182"/>
    </location>
</feature>
<dbReference type="GO" id="GO:0003676">
    <property type="term" value="F:nucleic acid binding"/>
    <property type="evidence" value="ECO:0007669"/>
    <property type="project" value="InterPro"/>
</dbReference>
<protein>
    <recommendedName>
        <fullName evidence="10">Exonuclease domain-containing protein</fullName>
    </recommendedName>
</protein>
<evidence type="ECO:0008006" key="10">
    <source>
        <dbReference type="Google" id="ProtNLM"/>
    </source>
</evidence>
<keyword evidence="3" id="KW-0479">Metal-binding</keyword>
<feature type="compositionally biased region" description="Low complexity" evidence="7">
    <location>
        <begin position="103"/>
        <end position="130"/>
    </location>
</feature>
<dbReference type="ExpressionAtlas" id="A0A2K3DT50">
    <property type="expression patterns" value="baseline and differential"/>
</dbReference>
<dbReference type="SUPFAM" id="SSF53098">
    <property type="entry name" value="Ribonuclease H-like"/>
    <property type="match status" value="1"/>
</dbReference>
<dbReference type="Proteomes" id="UP000006906">
    <property type="component" value="Chromosome 5"/>
</dbReference>
<feature type="region of interest" description="Disordered" evidence="7">
    <location>
        <begin position="962"/>
        <end position="1001"/>
    </location>
</feature>
<feature type="compositionally biased region" description="Low complexity" evidence="7">
    <location>
        <begin position="850"/>
        <end position="867"/>
    </location>
</feature>
<dbReference type="Gramene" id="PNW83709">
    <property type="protein sequence ID" value="PNW83709"/>
    <property type="gene ID" value="CHLRE_05g240100v5"/>
</dbReference>
<dbReference type="InterPro" id="IPR040393">
    <property type="entry name" value="TREX1/2"/>
</dbReference>
<evidence type="ECO:0000256" key="3">
    <source>
        <dbReference type="ARBA" id="ARBA00022723"/>
    </source>
</evidence>
<feature type="compositionally biased region" description="Polar residues" evidence="7">
    <location>
        <begin position="7"/>
        <end position="16"/>
    </location>
</feature>
<sequence>MPPASGKSGTNGTAASNVAGGKARGGGRKAAAAAPDPSQPTLQQLFARAGKPSSTSASAGPAPDPNPSSNPAVTASASKAVATGSGPSFPTPASTSHHHHQQQQHQQQQESRPGYGQQQHQQQGQALPAAGAGGELRGSLEGTPWTYEREVFTVGVAAAAGGTRPAAAPAPQASLQQPALPGGSVGTAGQRYAGLGSSGSSSGGGVLSGGGGRGSFAGGIGGQLQQQQQQFRAVGSTTAVAAEAAAGAGDGGGGGAGASSMGRRGGPAAASVAASEVVSVISADSDDSDDVVIVDSEGEAEVAALAGGVGRLGLTDRAAAAAVAAAAATAATDRAGLTTSTALEASEGGPDAGAAATATAFAAAAAASASSSSSSGAAGMAPVFEPKAAARTKAAAAGGGGKGRGGGAGGGGGGGGGGAGGGRAARAAKPKVRTGSSRGGELLWTELSPEERQAAGGRTWIRWEPLPEEQPSASTSPAATSSRTVFHLFSFDVETVDFMRQVRGSNQRRFPRPDQVRLLEVAAVDMGPITAASHTHLSHTADAGCWGQQQQQQQQQKQVFSTLVNPGRSFKNHKTAEHNRITYAQVSAPHVPHTAEALQRLFDFIAAACQRTAAASAYSAAGAQAGAATASGGQAAAEARGGGGGGGGGAGGGGGGGGGSGSAVRVVPLLMAHNGAHFDFPVLRQECGRVGLAWPQDWWYLDTLVAAKALWAKADWPRQPPDSDDEEGEEGEEEGEGEAAAAAAQGGGKASLSMRALKSWAGVVSDGEAHRAAVDAADLAAVWWALWERWGRPSPMHLERLRGRTGESRAAAGPLHRLGLLSQSARLDELSRHMQAAVAPHLRHLLQPQQQQQLLLQPSQQQQRLSQRGVDAAEGEDQGGKEGCPDPDLDSEEDAELDLDLPPLVLTMAELKREAQAGRLRLEPTDRGGGRGGGGGGGGGGRFRSWRLLRVRPPPAAALALAPEAAEVEAPEGELEEAGAGGSSGAASSRRLEQQQQQQAGEEQLVPFTILLRGCRLKYMEKQYAYNDAHAPAWKMLLMPSPKVPGSSSSSSSAAAATAGGAEGASSSASDFADLVTFLEKMATYAATALAGRQGVKVHSCGRQDAAGPGKKKEPVMGVRPHLHAAKCDGPAPGQLSWSVLATMSAYDKKTASYKECRWPQLDSYIPQPRTTAAAASFGGHHDSPHPPPSHHQQPGSPDRLHFSAYLTLDEVKADNLQRVAAQLPDVRGGDVLDVALWPELVWVSDSGAGVKLQAVHLVRRSGRTA</sequence>
<feature type="region of interest" description="Disordered" evidence="7">
    <location>
        <begin position="715"/>
        <end position="746"/>
    </location>
</feature>
<dbReference type="PaxDb" id="3055-EDO99915"/>
<evidence type="ECO:0000256" key="2">
    <source>
        <dbReference type="ARBA" id="ARBA00022722"/>
    </source>
</evidence>
<evidence type="ECO:0000256" key="6">
    <source>
        <dbReference type="ARBA" id="ARBA00022842"/>
    </source>
</evidence>
<evidence type="ECO:0000256" key="7">
    <source>
        <dbReference type="SAM" id="MobiDB-lite"/>
    </source>
</evidence>
<feature type="region of interest" description="Disordered" evidence="7">
    <location>
        <begin position="161"/>
        <end position="210"/>
    </location>
</feature>
<evidence type="ECO:0000313" key="9">
    <source>
        <dbReference type="Proteomes" id="UP000006906"/>
    </source>
</evidence>
<feature type="region of interest" description="Disordered" evidence="7">
    <location>
        <begin position="246"/>
        <end position="266"/>
    </location>
</feature>
<keyword evidence="4" id="KW-0378">Hydrolase</keyword>
<dbReference type="OrthoDB" id="10250935at2759"/>
<dbReference type="PANTHER" id="PTHR13058">
    <property type="entry name" value="THREE PRIME REPAIR EXONUCLEASE 1, 2"/>
    <property type="match status" value="1"/>
</dbReference>
<feature type="compositionally biased region" description="Gly residues" evidence="7">
    <location>
        <begin position="640"/>
        <end position="659"/>
    </location>
</feature>
<keyword evidence="2" id="KW-0540">Nuclease</keyword>
<feature type="region of interest" description="Disordered" evidence="7">
    <location>
        <begin position="1173"/>
        <end position="1199"/>
    </location>
</feature>
<feature type="region of interest" description="Disordered" evidence="7">
    <location>
        <begin position="1"/>
        <end position="142"/>
    </location>
</feature>
<dbReference type="PANTHER" id="PTHR13058:SF19">
    <property type="entry name" value="LD40940P"/>
    <property type="match status" value="1"/>
</dbReference>
<feature type="compositionally biased region" description="Basic and acidic residues" evidence="7">
    <location>
        <begin position="916"/>
        <end position="929"/>
    </location>
</feature>
<comment type="cofactor">
    <cofactor evidence="1">
        <name>Mg(2+)</name>
        <dbReference type="ChEBI" id="CHEBI:18420"/>
    </cofactor>
</comment>
<keyword evidence="9" id="KW-1185">Reference proteome</keyword>
<evidence type="ECO:0000256" key="1">
    <source>
        <dbReference type="ARBA" id="ARBA00001946"/>
    </source>
</evidence>
<dbReference type="EMBL" id="CM008966">
    <property type="protein sequence ID" value="PNW83709.1"/>
    <property type="molecule type" value="Genomic_DNA"/>
</dbReference>
<feature type="compositionally biased region" description="Acidic residues" evidence="7">
    <location>
        <begin position="722"/>
        <end position="737"/>
    </location>
</feature>
<feature type="compositionally biased region" description="Low complexity" evidence="7">
    <location>
        <begin position="69"/>
        <end position="86"/>
    </location>
</feature>
<evidence type="ECO:0000313" key="8">
    <source>
        <dbReference type="EMBL" id="PNW83709.1"/>
    </source>
</evidence>
<feature type="region of interest" description="Disordered" evidence="7">
    <location>
        <begin position="395"/>
        <end position="455"/>
    </location>
</feature>
<feature type="compositionally biased region" description="Low complexity" evidence="7">
    <location>
        <begin position="49"/>
        <end position="61"/>
    </location>
</feature>
<dbReference type="RefSeq" id="XP_042924922.1">
    <property type="nucleotide sequence ID" value="XM_043062359.1"/>
</dbReference>
<reference evidence="8 9" key="1">
    <citation type="journal article" date="2007" name="Science">
        <title>The Chlamydomonas genome reveals the evolution of key animal and plant functions.</title>
        <authorList>
            <person name="Merchant S.S."/>
            <person name="Prochnik S.E."/>
            <person name="Vallon O."/>
            <person name="Harris E.H."/>
            <person name="Karpowicz S.J."/>
            <person name="Witman G.B."/>
            <person name="Terry A."/>
            <person name="Salamov A."/>
            <person name="Fritz-Laylin L.K."/>
            <person name="Marechal-Drouard L."/>
            <person name="Marshall W.F."/>
            <person name="Qu L.H."/>
            <person name="Nelson D.R."/>
            <person name="Sanderfoot A.A."/>
            <person name="Spalding M.H."/>
            <person name="Kapitonov V.V."/>
            <person name="Ren Q."/>
            <person name="Ferris P."/>
            <person name="Lindquist E."/>
            <person name="Shapiro H."/>
            <person name="Lucas S.M."/>
            <person name="Grimwood J."/>
            <person name="Schmutz J."/>
            <person name="Cardol P."/>
            <person name="Cerutti H."/>
            <person name="Chanfreau G."/>
            <person name="Chen C.L."/>
            <person name="Cognat V."/>
            <person name="Croft M.T."/>
            <person name="Dent R."/>
            <person name="Dutcher S."/>
            <person name="Fernandez E."/>
            <person name="Fukuzawa H."/>
            <person name="Gonzalez-Ballester D."/>
            <person name="Gonzalez-Halphen D."/>
            <person name="Hallmann A."/>
            <person name="Hanikenne M."/>
            <person name="Hippler M."/>
            <person name="Inwood W."/>
            <person name="Jabbari K."/>
            <person name="Kalanon M."/>
            <person name="Kuras R."/>
            <person name="Lefebvre P.A."/>
            <person name="Lemaire S.D."/>
            <person name="Lobanov A.V."/>
            <person name="Lohr M."/>
            <person name="Manuell A."/>
            <person name="Meier I."/>
            <person name="Mets L."/>
            <person name="Mittag M."/>
            <person name="Mittelmeier T."/>
            <person name="Moroney J.V."/>
            <person name="Moseley J."/>
            <person name="Napoli C."/>
            <person name="Nedelcu A.M."/>
            <person name="Niyogi K."/>
            <person name="Novoselov S.V."/>
            <person name="Paulsen I.T."/>
            <person name="Pazour G."/>
            <person name="Purton S."/>
            <person name="Ral J.P."/>
            <person name="Riano-Pachon D.M."/>
            <person name="Riekhof W."/>
            <person name="Rymarquis L."/>
            <person name="Schroda M."/>
            <person name="Stern D."/>
            <person name="Umen J."/>
            <person name="Willows R."/>
            <person name="Wilson N."/>
            <person name="Zimmer S.L."/>
            <person name="Allmer J."/>
            <person name="Balk J."/>
            <person name="Bisova K."/>
            <person name="Chen C.J."/>
            <person name="Elias M."/>
            <person name="Gendler K."/>
            <person name="Hauser C."/>
            <person name="Lamb M.R."/>
            <person name="Ledford H."/>
            <person name="Long J.C."/>
            <person name="Minagawa J."/>
            <person name="Page M.D."/>
            <person name="Pan J."/>
            <person name="Pootakham W."/>
            <person name="Roje S."/>
            <person name="Rose A."/>
            <person name="Stahlberg E."/>
            <person name="Terauchi A.M."/>
            <person name="Yang P."/>
            <person name="Ball S."/>
            <person name="Bowler C."/>
            <person name="Dieckmann C.L."/>
            <person name="Gladyshev V.N."/>
            <person name="Green P."/>
            <person name="Jorgensen R."/>
            <person name="Mayfield S."/>
            <person name="Mueller-Roeber B."/>
            <person name="Rajamani S."/>
            <person name="Sayre R.T."/>
            <person name="Brokstein P."/>
            <person name="Dubchak I."/>
            <person name="Goodstein D."/>
            <person name="Hornick L."/>
            <person name="Huang Y.W."/>
            <person name="Jhaveri J."/>
            <person name="Luo Y."/>
            <person name="Martinez D."/>
            <person name="Ngau W.C."/>
            <person name="Otillar B."/>
            <person name="Poliakov A."/>
            <person name="Porter A."/>
            <person name="Szajkowski L."/>
            <person name="Werner G."/>
            <person name="Zhou K."/>
            <person name="Grigoriev I.V."/>
            <person name="Rokhsar D.S."/>
            <person name="Grossman A.R."/>
        </authorList>
    </citation>
    <scope>NUCLEOTIDE SEQUENCE [LARGE SCALE GENOMIC DNA]</scope>
    <source>
        <strain evidence="9">CC-503</strain>
    </source>
</reference>
<dbReference type="GO" id="GO:0005737">
    <property type="term" value="C:cytoplasm"/>
    <property type="evidence" value="ECO:0000318"/>
    <property type="project" value="GO_Central"/>
</dbReference>
<feature type="compositionally biased region" description="Gly residues" evidence="7">
    <location>
        <begin position="930"/>
        <end position="942"/>
    </location>
</feature>
<feature type="compositionally biased region" description="Gly residues" evidence="7">
    <location>
        <begin position="397"/>
        <end position="423"/>
    </location>
</feature>
<feature type="region of interest" description="Disordered" evidence="7">
    <location>
        <begin position="916"/>
        <end position="944"/>
    </location>
</feature>
<organism evidence="8 9">
    <name type="scientific">Chlamydomonas reinhardtii</name>
    <name type="common">Chlamydomonas smithii</name>
    <dbReference type="NCBI Taxonomy" id="3055"/>
    <lineage>
        <taxon>Eukaryota</taxon>
        <taxon>Viridiplantae</taxon>
        <taxon>Chlorophyta</taxon>
        <taxon>core chlorophytes</taxon>
        <taxon>Chlorophyceae</taxon>
        <taxon>CS clade</taxon>
        <taxon>Chlamydomonadales</taxon>
        <taxon>Chlamydomonadaceae</taxon>
        <taxon>Chlamydomonas</taxon>
    </lineage>
</organism>
<dbReference type="InParanoid" id="A0A2K3DT50"/>
<dbReference type="KEGG" id="cre:CHLRE_05g240100v5"/>
<proteinExistence type="predicted"/>
<dbReference type="GeneID" id="5723270"/>
<evidence type="ECO:0000256" key="5">
    <source>
        <dbReference type="ARBA" id="ARBA00022839"/>
    </source>
</evidence>
<dbReference type="InterPro" id="IPR012337">
    <property type="entry name" value="RNaseH-like_sf"/>
</dbReference>
<feature type="region of interest" description="Disordered" evidence="7">
    <location>
        <begin position="635"/>
        <end position="659"/>
    </location>
</feature>
<keyword evidence="5" id="KW-0269">Exonuclease</keyword>
<name>A0A2K3DT50_CHLRE</name>
<evidence type="ECO:0000256" key="4">
    <source>
        <dbReference type="ARBA" id="ARBA00022801"/>
    </source>
</evidence>
<feature type="compositionally biased region" description="Low complexity" evidence="7">
    <location>
        <begin position="985"/>
        <end position="1001"/>
    </location>
</feature>
<dbReference type="AlphaFoldDB" id="A0A2K3DT50"/>
<dbReference type="GO" id="GO:0006308">
    <property type="term" value="P:DNA catabolic process"/>
    <property type="evidence" value="ECO:0000318"/>
    <property type="project" value="GO_Central"/>
</dbReference>
<feature type="compositionally biased region" description="Gly residues" evidence="7">
    <location>
        <begin position="248"/>
        <end position="257"/>
    </location>
</feature>
<gene>
    <name evidence="8" type="ORF">CHLRE_05g240100v5</name>
</gene>
<keyword evidence="6" id="KW-0460">Magnesium</keyword>
<dbReference type="GO" id="GO:0008296">
    <property type="term" value="F:3'-5'-DNA exonuclease activity"/>
    <property type="evidence" value="ECO:0000318"/>
    <property type="project" value="GO_Central"/>
</dbReference>
<feature type="compositionally biased region" description="Gly residues" evidence="7">
    <location>
        <begin position="201"/>
        <end position="210"/>
    </location>
</feature>
<dbReference type="Gene3D" id="3.30.420.10">
    <property type="entry name" value="Ribonuclease H-like superfamily/Ribonuclease H"/>
    <property type="match status" value="1"/>
</dbReference>
<dbReference type="InterPro" id="IPR036397">
    <property type="entry name" value="RNaseH_sf"/>
</dbReference>
<accession>A0A2K3DT50</accession>
<dbReference type="GO" id="GO:0046872">
    <property type="term" value="F:metal ion binding"/>
    <property type="evidence" value="ECO:0007669"/>
    <property type="project" value="UniProtKB-KW"/>
</dbReference>